<dbReference type="EMBL" id="KB742899">
    <property type="protein sequence ID" value="EOB03046.1"/>
    <property type="molecule type" value="Genomic_DNA"/>
</dbReference>
<evidence type="ECO:0000256" key="1">
    <source>
        <dbReference type="ARBA" id="ARBA00004651"/>
    </source>
</evidence>
<dbReference type="GO" id="GO:0004984">
    <property type="term" value="F:olfactory receptor activity"/>
    <property type="evidence" value="ECO:0007669"/>
    <property type="project" value="InterPro"/>
</dbReference>
<evidence type="ECO:0000256" key="6">
    <source>
        <dbReference type="ARBA" id="ARBA00023136"/>
    </source>
</evidence>
<dbReference type="PRINTS" id="PR00245">
    <property type="entry name" value="OLFACTORYR"/>
</dbReference>
<reference evidence="10" key="1">
    <citation type="journal article" date="2013" name="Nat. Genet.">
        <title>The duck genome and transcriptome provide insight into an avian influenza virus reservoir species.</title>
        <authorList>
            <person name="Huang Y."/>
            <person name="Li Y."/>
            <person name="Burt D.W."/>
            <person name="Chen H."/>
            <person name="Zhang Y."/>
            <person name="Qian W."/>
            <person name="Kim H."/>
            <person name="Gan S."/>
            <person name="Zhao Y."/>
            <person name="Li J."/>
            <person name="Yi K."/>
            <person name="Feng H."/>
            <person name="Zhu P."/>
            <person name="Li B."/>
            <person name="Liu Q."/>
            <person name="Fairley S."/>
            <person name="Magor K.E."/>
            <person name="Du Z."/>
            <person name="Hu X."/>
            <person name="Goodman L."/>
            <person name="Tafer H."/>
            <person name="Vignal A."/>
            <person name="Lee T."/>
            <person name="Kim K.W."/>
            <person name="Sheng Z."/>
            <person name="An Y."/>
            <person name="Searle S."/>
            <person name="Herrero J."/>
            <person name="Groenen M.A."/>
            <person name="Crooijmans R.P."/>
            <person name="Faraut T."/>
            <person name="Cai Q."/>
            <person name="Webster R.G."/>
            <person name="Aldridge J.R."/>
            <person name="Warren W.C."/>
            <person name="Bartschat S."/>
            <person name="Kehr S."/>
            <person name="Marz M."/>
            <person name="Stadler P.F."/>
            <person name="Smith J."/>
            <person name="Kraus R.H."/>
            <person name="Zhao Y."/>
            <person name="Ren L."/>
            <person name="Fei J."/>
            <person name="Morisson M."/>
            <person name="Kaiser P."/>
            <person name="Griffin D.K."/>
            <person name="Rao M."/>
            <person name="Pitel F."/>
            <person name="Wang J."/>
            <person name="Li N."/>
        </authorList>
    </citation>
    <scope>NUCLEOTIDE SEQUENCE [LARGE SCALE GENOMIC DNA]</scope>
</reference>
<evidence type="ECO:0000256" key="5">
    <source>
        <dbReference type="ARBA" id="ARBA00022989"/>
    </source>
</evidence>
<dbReference type="Proteomes" id="UP000296049">
    <property type="component" value="Unassembled WGS sequence"/>
</dbReference>
<evidence type="ECO:0000256" key="7">
    <source>
        <dbReference type="ARBA" id="ARBA00023224"/>
    </source>
</evidence>
<gene>
    <name evidence="9" type="ORF">Anapl_01756</name>
</gene>
<dbReference type="GO" id="GO:0005886">
    <property type="term" value="C:plasma membrane"/>
    <property type="evidence" value="ECO:0007669"/>
    <property type="project" value="UniProtKB-SubCell"/>
</dbReference>
<evidence type="ECO:0000256" key="8">
    <source>
        <dbReference type="SAM" id="Phobius"/>
    </source>
</evidence>
<name>R0JZH5_ANAPL</name>
<proteinExistence type="predicted"/>
<dbReference type="InterPro" id="IPR000725">
    <property type="entry name" value="Olfact_rcpt"/>
</dbReference>
<keyword evidence="9" id="KW-0675">Receptor</keyword>
<keyword evidence="7" id="KW-0807">Transducer</keyword>
<organism evidence="9 10">
    <name type="scientific">Anas platyrhynchos</name>
    <name type="common">Mallard</name>
    <name type="synonym">Anas boschas</name>
    <dbReference type="NCBI Taxonomy" id="8839"/>
    <lineage>
        <taxon>Eukaryota</taxon>
        <taxon>Metazoa</taxon>
        <taxon>Chordata</taxon>
        <taxon>Craniata</taxon>
        <taxon>Vertebrata</taxon>
        <taxon>Euteleostomi</taxon>
        <taxon>Archelosauria</taxon>
        <taxon>Archosauria</taxon>
        <taxon>Dinosauria</taxon>
        <taxon>Saurischia</taxon>
        <taxon>Theropoda</taxon>
        <taxon>Coelurosauria</taxon>
        <taxon>Aves</taxon>
        <taxon>Neognathae</taxon>
        <taxon>Galloanserae</taxon>
        <taxon>Anseriformes</taxon>
        <taxon>Anatidae</taxon>
        <taxon>Anatinae</taxon>
        <taxon>Anas</taxon>
    </lineage>
</organism>
<dbReference type="GO" id="GO:0007186">
    <property type="term" value="P:G protein-coupled receptor signaling pathway"/>
    <property type="evidence" value="ECO:0007669"/>
    <property type="project" value="InterPro"/>
</dbReference>
<keyword evidence="6 8" id="KW-0472">Membrane</keyword>
<evidence type="ECO:0000256" key="2">
    <source>
        <dbReference type="ARBA" id="ARBA00022475"/>
    </source>
</evidence>
<keyword evidence="5 8" id="KW-1133">Transmembrane helix</keyword>
<keyword evidence="2" id="KW-1003">Cell membrane</keyword>
<evidence type="ECO:0000256" key="3">
    <source>
        <dbReference type="ARBA" id="ARBA00022606"/>
    </source>
</evidence>
<dbReference type="AlphaFoldDB" id="R0JZH5"/>
<evidence type="ECO:0000256" key="4">
    <source>
        <dbReference type="ARBA" id="ARBA00022692"/>
    </source>
</evidence>
<keyword evidence="3" id="KW-0716">Sensory transduction</keyword>
<dbReference type="SUPFAM" id="SSF81321">
    <property type="entry name" value="Family A G protein-coupled receptor-like"/>
    <property type="match status" value="1"/>
</dbReference>
<dbReference type="PANTHER" id="PTHR26453">
    <property type="entry name" value="OLFACTORY RECEPTOR"/>
    <property type="match status" value="1"/>
</dbReference>
<keyword evidence="10" id="KW-1185">Reference proteome</keyword>
<evidence type="ECO:0000313" key="9">
    <source>
        <dbReference type="EMBL" id="EOB03046.1"/>
    </source>
</evidence>
<accession>R0JZH5</accession>
<comment type="subcellular location">
    <subcellularLocation>
        <location evidence="1">Cell membrane</location>
        <topology evidence="1">Multi-pass membrane protein</topology>
    </subcellularLocation>
</comment>
<dbReference type="Pfam" id="PF13853">
    <property type="entry name" value="7tm_4"/>
    <property type="match status" value="1"/>
</dbReference>
<protein>
    <submittedName>
        <fullName evidence="9">Olfactory receptor 10A7</fullName>
    </submittedName>
</protein>
<evidence type="ECO:0000313" key="10">
    <source>
        <dbReference type="Proteomes" id="UP000296049"/>
    </source>
</evidence>
<keyword evidence="4 8" id="KW-0812">Transmembrane</keyword>
<dbReference type="Gene3D" id="1.20.1070.10">
    <property type="entry name" value="Rhodopsin 7-helix transmembrane proteins"/>
    <property type="match status" value="1"/>
</dbReference>
<sequence length="229" mass="26033">MVCLRDGCVSVCICSELQAGLAIKKVTCERAASYIQIIHAILQMPSSEGRRKAFFTCIAHLVVVTLFYCTTGLIHLKPKSRLLVKSRKLVALSYTVVTPMLNPIIYSLRNKEEEAQEKEQICRAERHCAKQLGKLVYNNRCSLHQRKELWLRQQTSPSYAEGASPISKRFVLRRSHAILFSRISSIFQQEDSFPLLLYEANRSVEEVIDSPQTSSWKTFSSWSCNLSGT</sequence>
<feature type="transmembrane region" description="Helical" evidence="8">
    <location>
        <begin position="53"/>
        <end position="76"/>
    </location>
</feature>